<reference evidence="3 4" key="1">
    <citation type="journal article" date="2019" name="Appl. Microbiol. Biotechnol.">
        <title>Genome sequence of Isaria javanica and comparative genome analysis insights into family S53 peptidase evolution in fungal entomopathogens.</title>
        <authorList>
            <person name="Lin R."/>
            <person name="Zhang X."/>
            <person name="Xin B."/>
            <person name="Zou M."/>
            <person name="Gao Y."/>
            <person name="Qin F."/>
            <person name="Hu Q."/>
            <person name="Xie B."/>
            <person name="Cheng X."/>
        </authorList>
    </citation>
    <scope>NUCLEOTIDE SEQUENCE [LARGE SCALE GENOMIC DNA]</scope>
    <source>
        <strain evidence="3 4">IJ1G</strain>
    </source>
</reference>
<feature type="region of interest" description="Disordered" evidence="1">
    <location>
        <begin position="268"/>
        <end position="291"/>
    </location>
</feature>
<dbReference type="AlphaFoldDB" id="A0A545V276"/>
<dbReference type="EMBL" id="SPUK01000007">
    <property type="protein sequence ID" value="TQV95803.1"/>
    <property type="molecule type" value="Genomic_DNA"/>
</dbReference>
<dbReference type="Proteomes" id="UP000315783">
    <property type="component" value="Unassembled WGS sequence"/>
</dbReference>
<keyword evidence="2" id="KW-0472">Membrane</keyword>
<comment type="caution">
    <text evidence="3">The sequence shown here is derived from an EMBL/GenBank/DDBJ whole genome shotgun (WGS) entry which is preliminary data.</text>
</comment>
<keyword evidence="4" id="KW-1185">Reference proteome</keyword>
<feature type="compositionally biased region" description="Low complexity" evidence="1">
    <location>
        <begin position="22"/>
        <end position="54"/>
    </location>
</feature>
<feature type="region of interest" description="Disordered" evidence="1">
    <location>
        <begin position="1"/>
        <end position="126"/>
    </location>
</feature>
<sequence>MTLSTTSPPASTTDATDEETSTESSRASTSTPSPRSLFFSPSSSFPPSTKPSVSDSGVTHTIPNESTVTVTRHTTITRQLPSTTTDSPAPPPTTEEAQGSTSTFLSQTPPATNTSVPNGNTSQTPAGGINTGAVIGIAVGGVFAAAGLLVFLLWLWRRRRGRAATEGTADGDEPALVDKSRLHDSIFGRRPTSASLPRHPTPRQASERGGYGYDPFAPFGGRADQPVRTLPAPEPNTFEMDGRGIHVAELPGTAMTTANGRLAVDAERRGTRSAGAVEQRPSSDPRATLNYLPRVDGRPAYINQWSQYKMLAGDARTR</sequence>
<dbReference type="OrthoDB" id="5431298at2759"/>
<keyword evidence="2" id="KW-1133">Transmembrane helix</keyword>
<evidence type="ECO:0000256" key="1">
    <source>
        <dbReference type="SAM" id="MobiDB-lite"/>
    </source>
</evidence>
<feature type="compositionally biased region" description="Low complexity" evidence="1">
    <location>
        <begin position="67"/>
        <end position="87"/>
    </location>
</feature>
<name>A0A545V276_9HYPO</name>
<evidence type="ECO:0000313" key="3">
    <source>
        <dbReference type="EMBL" id="TQV95803.1"/>
    </source>
</evidence>
<feature type="compositionally biased region" description="Polar residues" evidence="1">
    <location>
        <begin position="55"/>
        <end position="66"/>
    </location>
</feature>
<keyword evidence="2" id="KW-0812">Transmembrane</keyword>
<dbReference type="STRING" id="43265.A0A545V276"/>
<evidence type="ECO:0000256" key="2">
    <source>
        <dbReference type="SAM" id="Phobius"/>
    </source>
</evidence>
<protein>
    <submittedName>
        <fullName evidence="3">Uncharacterized protein</fullName>
    </submittedName>
</protein>
<organism evidence="3 4">
    <name type="scientific">Cordyceps javanica</name>
    <dbReference type="NCBI Taxonomy" id="43265"/>
    <lineage>
        <taxon>Eukaryota</taxon>
        <taxon>Fungi</taxon>
        <taxon>Dikarya</taxon>
        <taxon>Ascomycota</taxon>
        <taxon>Pezizomycotina</taxon>
        <taxon>Sordariomycetes</taxon>
        <taxon>Hypocreomycetidae</taxon>
        <taxon>Hypocreales</taxon>
        <taxon>Cordycipitaceae</taxon>
        <taxon>Cordyceps</taxon>
    </lineage>
</organism>
<accession>A0A545V276</accession>
<feature type="compositionally biased region" description="Polar residues" evidence="1">
    <location>
        <begin position="98"/>
        <end position="125"/>
    </location>
</feature>
<evidence type="ECO:0000313" key="4">
    <source>
        <dbReference type="Proteomes" id="UP000315783"/>
    </source>
</evidence>
<feature type="transmembrane region" description="Helical" evidence="2">
    <location>
        <begin position="133"/>
        <end position="156"/>
    </location>
</feature>
<feature type="region of interest" description="Disordered" evidence="1">
    <location>
        <begin position="188"/>
        <end position="210"/>
    </location>
</feature>
<gene>
    <name evidence="3" type="ORF">IF1G_05632</name>
</gene>
<proteinExistence type="predicted"/>
<feature type="compositionally biased region" description="Low complexity" evidence="1">
    <location>
        <begin position="1"/>
        <end position="14"/>
    </location>
</feature>